<evidence type="ECO:0000256" key="1">
    <source>
        <dbReference type="SAM" id="MobiDB-lite"/>
    </source>
</evidence>
<evidence type="ECO:0000259" key="2">
    <source>
        <dbReference type="Pfam" id="PF23155"/>
    </source>
</evidence>
<dbReference type="AlphaFoldDB" id="A0AAN8EGY1"/>
<dbReference type="EMBL" id="JAKLMC020000006">
    <property type="protein sequence ID" value="KAK5955404.1"/>
    <property type="molecule type" value="Genomic_DNA"/>
</dbReference>
<feature type="compositionally biased region" description="Pro residues" evidence="1">
    <location>
        <begin position="16"/>
        <end position="26"/>
    </location>
</feature>
<keyword evidence="4" id="KW-1185">Reference proteome</keyword>
<dbReference type="Proteomes" id="UP001316803">
    <property type="component" value="Unassembled WGS sequence"/>
</dbReference>
<sequence>MSLTTFFQFTHTSYLPLPPTKPPPPSTQNSDPPARSETADQIQSRGLKTAISMLHQPPLMISLNPLVQHYSLVHPENTPRLVNLTKLAPEFNVTLAPTPSVSTFEESKNGEFVHYEIIDKFEFLGGLTSKLMIYRACFRPLYDAEHSTIPKGHGRESIGLETISDPGSGVSLLGKWVVDVDETRPGYLVLRESVQVHCNVFLGWYVRGQLEGAHEMLHKEFGRRFCERMVEEDPGRGMDGKGRAGKRWRESVEREGRVTGSTGGRVSRVGTGEMK</sequence>
<feature type="region of interest" description="Disordered" evidence="1">
    <location>
        <begin position="233"/>
        <end position="275"/>
    </location>
</feature>
<comment type="caution">
    <text evidence="3">The sequence shown here is derived from an EMBL/GenBank/DDBJ whole genome shotgun (WGS) entry which is preliminary data.</text>
</comment>
<name>A0AAN8EGY1_9EURO</name>
<dbReference type="Pfam" id="PF23155">
    <property type="entry name" value="DUF7053"/>
    <property type="match status" value="1"/>
</dbReference>
<reference evidence="3 4" key="1">
    <citation type="submission" date="2022-12" db="EMBL/GenBank/DDBJ databases">
        <title>Genomic features and morphological characterization of a novel Knufia sp. strain isolated from spacecraft assembly facility.</title>
        <authorList>
            <person name="Teixeira M."/>
            <person name="Chander A.M."/>
            <person name="Stajich J.E."/>
            <person name="Venkateswaran K."/>
        </authorList>
    </citation>
    <scope>NUCLEOTIDE SEQUENCE [LARGE SCALE GENOMIC DNA]</scope>
    <source>
        <strain evidence="3 4">FJI-L2-BK-P2</strain>
    </source>
</reference>
<feature type="domain" description="DUF7053" evidence="2">
    <location>
        <begin position="48"/>
        <end position="223"/>
    </location>
</feature>
<evidence type="ECO:0000313" key="4">
    <source>
        <dbReference type="Proteomes" id="UP001316803"/>
    </source>
</evidence>
<evidence type="ECO:0000313" key="3">
    <source>
        <dbReference type="EMBL" id="KAK5955404.1"/>
    </source>
</evidence>
<feature type="region of interest" description="Disordered" evidence="1">
    <location>
        <begin position="13"/>
        <end position="42"/>
    </location>
</feature>
<feature type="compositionally biased region" description="Basic and acidic residues" evidence="1">
    <location>
        <begin position="233"/>
        <end position="257"/>
    </location>
</feature>
<dbReference type="InterPro" id="IPR055481">
    <property type="entry name" value="DUF7053"/>
</dbReference>
<accession>A0AAN8EGY1</accession>
<protein>
    <recommendedName>
        <fullName evidence="2">DUF7053 domain-containing protein</fullName>
    </recommendedName>
</protein>
<gene>
    <name evidence="3" type="ORF">OHC33_003042</name>
</gene>
<organism evidence="3 4">
    <name type="scientific">Knufia fluminis</name>
    <dbReference type="NCBI Taxonomy" id="191047"/>
    <lineage>
        <taxon>Eukaryota</taxon>
        <taxon>Fungi</taxon>
        <taxon>Dikarya</taxon>
        <taxon>Ascomycota</taxon>
        <taxon>Pezizomycotina</taxon>
        <taxon>Eurotiomycetes</taxon>
        <taxon>Chaetothyriomycetidae</taxon>
        <taxon>Chaetothyriales</taxon>
        <taxon>Trichomeriaceae</taxon>
        <taxon>Knufia</taxon>
    </lineage>
</organism>
<proteinExistence type="predicted"/>